<sequence length="148" mass="16308">MKTINRHPARCRRFQPGLLLILLLASFLVHAENSGYWQQVASRINASISEAEAQYAAGDARAARAAVVNAYFSQFEDSKMEAAMRMELGSKHTWQVEKSFGRLRKAIKKGAPKKEVTAIAEEIRTAIGSDAKKLDAAGISAQVFEVNQ</sequence>
<feature type="signal peptide" evidence="1">
    <location>
        <begin position="1"/>
        <end position="31"/>
    </location>
</feature>
<dbReference type="AlphaFoldDB" id="A0A7U6GHI4"/>
<dbReference type="Proteomes" id="UP000031631">
    <property type="component" value="Chromosome"/>
</dbReference>
<organism evidence="2 3">
    <name type="scientific">Thiolapillus brandeum</name>
    <dbReference type="NCBI Taxonomy" id="1076588"/>
    <lineage>
        <taxon>Bacteria</taxon>
        <taxon>Pseudomonadati</taxon>
        <taxon>Pseudomonadota</taxon>
        <taxon>Gammaproteobacteria</taxon>
        <taxon>Chromatiales</taxon>
        <taxon>Sedimenticolaceae</taxon>
        <taxon>Thiolapillus</taxon>
    </lineage>
</organism>
<feature type="chain" id="PRO_5030701063" evidence="1">
    <location>
        <begin position="32"/>
        <end position="148"/>
    </location>
</feature>
<evidence type="ECO:0000256" key="1">
    <source>
        <dbReference type="SAM" id="SignalP"/>
    </source>
</evidence>
<accession>A0A7U6GHI4</accession>
<dbReference type="RefSeq" id="WP_041065798.1">
    <property type="nucleotide sequence ID" value="NZ_AP012273.1"/>
</dbReference>
<keyword evidence="3" id="KW-1185">Reference proteome</keyword>
<dbReference type="OrthoDB" id="7355548at2"/>
<proteinExistence type="predicted"/>
<gene>
    <name evidence="2" type="ORF">TBH_C0821</name>
</gene>
<protein>
    <submittedName>
        <fullName evidence="2">High-affinity iron transporter component 1</fullName>
    </submittedName>
</protein>
<evidence type="ECO:0000313" key="3">
    <source>
        <dbReference type="Proteomes" id="UP000031631"/>
    </source>
</evidence>
<dbReference type="KEGG" id="tbn:TBH_C0821"/>
<name>A0A7U6GHI4_9GAMM</name>
<dbReference type="EMBL" id="AP012273">
    <property type="protein sequence ID" value="BAO43756.1"/>
    <property type="molecule type" value="Genomic_DNA"/>
</dbReference>
<keyword evidence="1" id="KW-0732">Signal</keyword>
<reference evidence="2 3" key="1">
    <citation type="journal article" date="2014" name="PLoS ONE">
        <title>Physiological and genomic features of a novel sulfur-oxidizing gammaproteobacterium belonging to a previously uncultivated symbiotic lineage isolated from a hydrothermal vent.</title>
        <authorList>
            <person name="Nunoura T."/>
            <person name="Takaki Y."/>
            <person name="Kazama H."/>
            <person name="Kakuta J."/>
            <person name="Shimamura S."/>
            <person name="Makita H."/>
            <person name="Hirai M."/>
            <person name="Miyazaki M."/>
            <person name="Takai K."/>
        </authorList>
    </citation>
    <scope>NUCLEOTIDE SEQUENCE [LARGE SCALE GENOMIC DNA]</scope>
    <source>
        <strain evidence="2 3">Hiromi1</strain>
    </source>
</reference>
<evidence type="ECO:0000313" key="2">
    <source>
        <dbReference type="EMBL" id="BAO43756.1"/>
    </source>
</evidence>